<protein>
    <submittedName>
        <fullName evidence="1">Uncharacterized protein</fullName>
    </submittedName>
</protein>
<proteinExistence type="predicted"/>
<dbReference type="EMBL" id="CAAALY010092483">
    <property type="protein sequence ID" value="VEL28122.1"/>
    <property type="molecule type" value="Genomic_DNA"/>
</dbReference>
<dbReference type="AlphaFoldDB" id="A0A448X4W3"/>
<sequence>MSHCGENSMPTLKMNRTHLDILSSPSHVHPSTNPDLLEQSSSPQVDYMRSANCWSCPTPTAQLHFHTHVHECLLLYDLIPRIQTLRPCQPAACCTGPLQLGIVRRCVDLAYAVVYVRGFTFVCTSVLTYPRFGILSFVDPPSDGRSSQPVTTGRRRVE</sequence>
<gene>
    <name evidence="1" type="ORF">PXEA_LOCUS21562</name>
</gene>
<dbReference type="Proteomes" id="UP000784294">
    <property type="component" value="Unassembled WGS sequence"/>
</dbReference>
<keyword evidence="2" id="KW-1185">Reference proteome</keyword>
<name>A0A448X4W3_9PLAT</name>
<organism evidence="1 2">
    <name type="scientific">Protopolystoma xenopodis</name>
    <dbReference type="NCBI Taxonomy" id="117903"/>
    <lineage>
        <taxon>Eukaryota</taxon>
        <taxon>Metazoa</taxon>
        <taxon>Spiralia</taxon>
        <taxon>Lophotrochozoa</taxon>
        <taxon>Platyhelminthes</taxon>
        <taxon>Monogenea</taxon>
        <taxon>Polyopisthocotylea</taxon>
        <taxon>Polystomatidea</taxon>
        <taxon>Polystomatidae</taxon>
        <taxon>Protopolystoma</taxon>
    </lineage>
</organism>
<evidence type="ECO:0000313" key="1">
    <source>
        <dbReference type="EMBL" id="VEL28122.1"/>
    </source>
</evidence>
<accession>A0A448X4W3</accession>
<evidence type="ECO:0000313" key="2">
    <source>
        <dbReference type="Proteomes" id="UP000784294"/>
    </source>
</evidence>
<comment type="caution">
    <text evidence="1">The sequence shown here is derived from an EMBL/GenBank/DDBJ whole genome shotgun (WGS) entry which is preliminary data.</text>
</comment>
<reference evidence="1" key="1">
    <citation type="submission" date="2018-11" db="EMBL/GenBank/DDBJ databases">
        <authorList>
            <consortium name="Pathogen Informatics"/>
        </authorList>
    </citation>
    <scope>NUCLEOTIDE SEQUENCE</scope>
</reference>